<keyword evidence="3" id="KW-1185">Reference proteome</keyword>
<organism evidence="2 3">
    <name type="scientific">Plakobranchus ocellatus</name>
    <dbReference type="NCBI Taxonomy" id="259542"/>
    <lineage>
        <taxon>Eukaryota</taxon>
        <taxon>Metazoa</taxon>
        <taxon>Spiralia</taxon>
        <taxon>Lophotrochozoa</taxon>
        <taxon>Mollusca</taxon>
        <taxon>Gastropoda</taxon>
        <taxon>Heterobranchia</taxon>
        <taxon>Euthyneura</taxon>
        <taxon>Panpulmonata</taxon>
        <taxon>Sacoglossa</taxon>
        <taxon>Placobranchoidea</taxon>
        <taxon>Plakobranchidae</taxon>
        <taxon>Plakobranchus</taxon>
    </lineage>
</organism>
<proteinExistence type="predicted"/>
<protein>
    <submittedName>
        <fullName evidence="2">Uncharacterized protein</fullName>
    </submittedName>
</protein>
<dbReference type="AlphaFoldDB" id="A0AAV4A242"/>
<evidence type="ECO:0000313" key="2">
    <source>
        <dbReference type="EMBL" id="GFO00781.1"/>
    </source>
</evidence>
<gene>
    <name evidence="2" type="ORF">PoB_002728600</name>
</gene>
<evidence type="ECO:0000256" key="1">
    <source>
        <dbReference type="SAM" id="MobiDB-lite"/>
    </source>
</evidence>
<reference evidence="2 3" key="1">
    <citation type="journal article" date="2021" name="Elife">
        <title>Chloroplast acquisition without the gene transfer in kleptoplastic sea slugs, Plakobranchus ocellatus.</title>
        <authorList>
            <person name="Maeda T."/>
            <person name="Takahashi S."/>
            <person name="Yoshida T."/>
            <person name="Shimamura S."/>
            <person name="Takaki Y."/>
            <person name="Nagai Y."/>
            <person name="Toyoda A."/>
            <person name="Suzuki Y."/>
            <person name="Arimoto A."/>
            <person name="Ishii H."/>
            <person name="Satoh N."/>
            <person name="Nishiyama T."/>
            <person name="Hasebe M."/>
            <person name="Maruyama T."/>
            <person name="Minagawa J."/>
            <person name="Obokata J."/>
            <person name="Shigenobu S."/>
        </authorList>
    </citation>
    <scope>NUCLEOTIDE SEQUENCE [LARGE SCALE GENOMIC DNA]</scope>
</reference>
<evidence type="ECO:0000313" key="3">
    <source>
        <dbReference type="Proteomes" id="UP000735302"/>
    </source>
</evidence>
<sequence length="135" mass="15436">MNIDQSIIHHSLKDLTQAACERYVYSWKDQKDPYRVSDLEPPRPPSKMGSCPKTICIGLRNGSSPLFEKLGVFTLQLKFEEKVKYIGKWSLPHRSLWAAQEHSTEREGEATAKSNAESNDIDMPIEQKFALQNVE</sequence>
<accession>A0AAV4A242</accession>
<dbReference type="EMBL" id="BLXT01003145">
    <property type="protein sequence ID" value="GFO00781.1"/>
    <property type="molecule type" value="Genomic_DNA"/>
</dbReference>
<feature type="region of interest" description="Disordered" evidence="1">
    <location>
        <begin position="100"/>
        <end position="125"/>
    </location>
</feature>
<comment type="caution">
    <text evidence="2">The sequence shown here is derived from an EMBL/GenBank/DDBJ whole genome shotgun (WGS) entry which is preliminary data.</text>
</comment>
<name>A0AAV4A242_9GAST</name>
<dbReference type="Proteomes" id="UP000735302">
    <property type="component" value="Unassembled WGS sequence"/>
</dbReference>